<comment type="caution">
    <text evidence="3">The sequence shown here is derived from an EMBL/GenBank/DDBJ whole genome shotgun (WGS) entry which is preliminary data.</text>
</comment>
<dbReference type="InterPro" id="IPR038911">
    <property type="entry name" value="SCLT1"/>
</dbReference>
<dbReference type="EMBL" id="JACVVK020000516">
    <property type="protein sequence ID" value="KAK7469486.1"/>
    <property type="molecule type" value="Genomic_DNA"/>
</dbReference>
<dbReference type="PANTHER" id="PTHR35970:SF1">
    <property type="entry name" value="SODIUM CHANNEL AND CLATHRIN LINKER 1"/>
    <property type="match status" value="1"/>
</dbReference>
<organism evidence="3 4">
    <name type="scientific">Batillaria attramentaria</name>
    <dbReference type="NCBI Taxonomy" id="370345"/>
    <lineage>
        <taxon>Eukaryota</taxon>
        <taxon>Metazoa</taxon>
        <taxon>Spiralia</taxon>
        <taxon>Lophotrochozoa</taxon>
        <taxon>Mollusca</taxon>
        <taxon>Gastropoda</taxon>
        <taxon>Caenogastropoda</taxon>
        <taxon>Sorbeoconcha</taxon>
        <taxon>Cerithioidea</taxon>
        <taxon>Batillariidae</taxon>
        <taxon>Batillaria</taxon>
    </lineage>
</organism>
<protein>
    <recommendedName>
        <fullName evidence="5">Sodium channel and clathrin linker 1</fullName>
    </recommendedName>
</protein>
<name>A0ABD0JBA5_9CAEN</name>
<reference evidence="3 4" key="1">
    <citation type="journal article" date="2023" name="Sci. Data">
        <title>Genome assembly of the Korean intertidal mud-creeper Batillaria attramentaria.</title>
        <authorList>
            <person name="Patra A.K."/>
            <person name="Ho P.T."/>
            <person name="Jun S."/>
            <person name="Lee S.J."/>
            <person name="Kim Y."/>
            <person name="Won Y.J."/>
        </authorList>
    </citation>
    <scope>NUCLEOTIDE SEQUENCE [LARGE SCALE GENOMIC DNA]</scope>
    <source>
        <strain evidence="3">Wonlab-2016</strain>
    </source>
</reference>
<feature type="coiled-coil region" evidence="1">
    <location>
        <begin position="64"/>
        <end position="112"/>
    </location>
</feature>
<sequence length="657" mass="76938">MSAQDINFLRDQVERLNALLGRYQEQYSLPLQVVCSFWLCKDWIFTLDRCHIEFFSSQILSPLMQEYDGTLQQLQGESEEQKSQMSHLRQQLEELLTENDRLRQDMKDIINQQLGSSGSTLSQTGTGVSLDPNLTASTANLQHQLRLALQEKEACQERWREASQELDRLEAELQAQKESHQWKSVEKQAQEIQDQYAQSVAALNAEMETLQSDLRQYHDDEKAEKIFKEGITDSKMAELQRIMEDLRQRLASSTRDVDDLKREKSGMEARITELTRRLADTEHRENEAIQQVRDAVAMAETSVFEKDQAELQMRHREEEVSQLHDSITKVINEAGVRTRQEVDNVRKQCNERVEKLTEELHTLELENTEKQASLDRLLREKRAVESELQKIARDGKLEGSRTKEAIEELSKRVSDAERSRDDLLMKLENMQNALDKERDENQQMKESYDAKLQSVQDRLAALQQEYDHANDDRLQHVDAINTLTKKLQQAEQEKESVHRKFLKELALIEQEQQTKTRGFEVQLQTTEDARRTSVGELRKLLNAQQRMSARWKEECHTITHKFEGKMDELRSEITHLRRRNDQLTGLLKESQTKVADAERIMSEYTRNIRRMEQRVQKAENRASDAAKQMSRHHTKERQLASERQSLLNELSRSQREK</sequence>
<feature type="region of interest" description="Disordered" evidence="2">
    <location>
        <begin position="612"/>
        <end position="657"/>
    </location>
</feature>
<dbReference type="PANTHER" id="PTHR35970">
    <property type="entry name" value="SODIUM CHANNEL AND CLATHRIN LINKER 1"/>
    <property type="match status" value="1"/>
</dbReference>
<evidence type="ECO:0000313" key="4">
    <source>
        <dbReference type="Proteomes" id="UP001519460"/>
    </source>
</evidence>
<keyword evidence="4" id="KW-1185">Reference proteome</keyword>
<gene>
    <name evidence="3" type="ORF">BaRGS_00036507</name>
</gene>
<evidence type="ECO:0000313" key="3">
    <source>
        <dbReference type="EMBL" id="KAK7469486.1"/>
    </source>
</evidence>
<accession>A0ABD0JBA5</accession>
<feature type="compositionally biased region" description="Polar residues" evidence="2">
    <location>
        <begin position="641"/>
        <end position="651"/>
    </location>
</feature>
<evidence type="ECO:0000256" key="2">
    <source>
        <dbReference type="SAM" id="MobiDB-lite"/>
    </source>
</evidence>
<evidence type="ECO:0008006" key="5">
    <source>
        <dbReference type="Google" id="ProtNLM"/>
    </source>
</evidence>
<feature type="coiled-coil region" evidence="1">
    <location>
        <begin position="138"/>
        <end position="291"/>
    </location>
</feature>
<evidence type="ECO:0000256" key="1">
    <source>
        <dbReference type="SAM" id="Coils"/>
    </source>
</evidence>
<dbReference type="InterPro" id="IPR031887">
    <property type="entry name" value="SDCCAG8"/>
</dbReference>
<dbReference type="Pfam" id="PF15964">
    <property type="entry name" value="CCCAP"/>
    <property type="match status" value="1"/>
</dbReference>
<proteinExistence type="predicted"/>
<feature type="compositionally biased region" description="Basic and acidic residues" evidence="2">
    <location>
        <begin position="612"/>
        <end position="624"/>
    </location>
</feature>
<feature type="coiled-coil region" evidence="1">
    <location>
        <begin position="339"/>
        <end position="500"/>
    </location>
</feature>
<dbReference type="Proteomes" id="UP001519460">
    <property type="component" value="Unassembled WGS sequence"/>
</dbReference>
<keyword evidence="1" id="KW-0175">Coiled coil</keyword>
<dbReference type="AlphaFoldDB" id="A0ABD0JBA5"/>